<dbReference type="KEGG" id="jag:GJA_2830"/>
<organism evidence="2 3">
    <name type="scientific">Janthinobacterium agaricidamnosum NBRC 102515 = DSM 9628</name>
    <dbReference type="NCBI Taxonomy" id="1349767"/>
    <lineage>
        <taxon>Bacteria</taxon>
        <taxon>Pseudomonadati</taxon>
        <taxon>Pseudomonadota</taxon>
        <taxon>Betaproteobacteria</taxon>
        <taxon>Burkholderiales</taxon>
        <taxon>Oxalobacteraceae</taxon>
        <taxon>Janthinobacterium</taxon>
    </lineage>
</organism>
<reference evidence="2 3" key="1">
    <citation type="journal article" date="2015" name="Genome Announc.">
        <title>Genome Sequence of Mushroom Soft-Rot Pathogen Janthinobacterium agaricidamnosum.</title>
        <authorList>
            <person name="Graupner K."/>
            <person name="Lackner G."/>
            <person name="Hertweck C."/>
        </authorList>
    </citation>
    <scope>NUCLEOTIDE SEQUENCE [LARGE SCALE GENOMIC DNA]</scope>
    <source>
        <strain evidence="3">NBRC 102515 / DSM 9628</strain>
    </source>
</reference>
<accession>W0V6H2</accession>
<keyword evidence="1" id="KW-0812">Transmembrane</keyword>
<dbReference type="Proteomes" id="UP000027604">
    <property type="component" value="Chromosome I"/>
</dbReference>
<dbReference type="AlphaFoldDB" id="W0V6H2"/>
<evidence type="ECO:0000313" key="2">
    <source>
        <dbReference type="EMBL" id="CDG83461.1"/>
    </source>
</evidence>
<gene>
    <name evidence="2" type="ORF">GJA_2830</name>
</gene>
<sequence length="115" mass="11928">MKKGRPMNRSTKAALLSALVFPGLGHMVLGRALRGCLFLLPAGASAIYVARDIRQRASLILDQVQSGALPADPQLIAEQVAATSNSGGSLMTVAIAVLAICWVGSIIDSFLAKPA</sequence>
<keyword evidence="1" id="KW-1133">Transmembrane helix</keyword>
<evidence type="ECO:0000313" key="3">
    <source>
        <dbReference type="Proteomes" id="UP000027604"/>
    </source>
</evidence>
<dbReference type="EMBL" id="HG322949">
    <property type="protein sequence ID" value="CDG83461.1"/>
    <property type="molecule type" value="Genomic_DNA"/>
</dbReference>
<keyword evidence="3" id="KW-1185">Reference proteome</keyword>
<dbReference type="STRING" id="1349767.GJA_2830"/>
<name>W0V6H2_9BURK</name>
<proteinExistence type="predicted"/>
<dbReference type="HOGENOM" id="CLU_157099_0_0_4"/>
<keyword evidence="1" id="KW-0472">Membrane</keyword>
<protein>
    <submittedName>
        <fullName evidence="2">Uncharacterized protein</fullName>
    </submittedName>
</protein>
<dbReference type="PATRIC" id="fig|1349767.4.peg.4552"/>
<feature type="transmembrane region" description="Helical" evidence="1">
    <location>
        <begin position="90"/>
        <end position="111"/>
    </location>
</feature>
<evidence type="ECO:0000256" key="1">
    <source>
        <dbReference type="SAM" id="Phobius"/>
    </source>
</evidence>